<dbReference type="InterPro" id="IPR029006">
    <property type="entry name" value="ADF-H/Gelsolin-like_dom_sf"/>
</dbReference>
<dbReference type="AlphaFoldDB" id="E4XA90"/>
<evidence type="ECO:0000313" key="4">
    <source>
        <dbReference type="EMBL" id="CBY08383.1"/>
    </source>
</evidence>
<dbReference type="GO" id="GO:0051016">
    <property type="term" value="P:barbed-end actin filament capping"/>
    <property type="evidence" value="ECO:0007669"/>
    <property type="project" value="TreeGrafter"/>
</dbReference>
<dbReference type="EMBL" id="FN653031">
    <property type="protein sequence ID" value="CBY08383.1"/>
    <property type="molecule type" value="Genomic_DNA"/>
</dbReference>
<dbReference type="GO" id="GO:0005737">
    <property type="term" value="C:cytoplasm"/>
    <property type="evidence" value="ECO:0007669"/>
    <property type="project" value="TreeGrafter"/>
</dbReference>
<dbReference type="GO" id="GO:0051015">
    <property type="term" value="F:actin filament binding"/>
    <property type="evidence" value="ECO:0007669"/>
    <property type="project" value="InterPro"/>
</dbReference>
<evidence type="ECO:0000313" key="5">
    <source>
        <dbReference type="Proteomes" id="UP000001307"/>
    </source>
</evidence>
<feature type="domain" description="Gelsolin-like" evidence="3">
    <location>
        <begin position="26"/>
        <end position="107"/>
    </location>
</feature>
<feature type="domain" description="Gelsolin-like" evidence="3">
    <location>
        <begin position="521"/>
        <end position="586"/>
    </location>
</feature>
<protein>
    <recommendedName>
        <fullName evidence="3">Gelsolin-like domain-containing protein</fullName>
    </recommendedName>
</protein>
<dbReference type="Gene3D" id="3.40.20.10">
    <property type="entry name" value="Severin"/>
    <property type="match status" value="6"/>
</dbReference>
<feature type="domain" description="Gelsolin-like" evidence="3">
    <location>
        <begin position="148"/>
        <end position="216"/>
    </location>
</feature>
<dbReference type="CDD" id="cd11288">
    <property type="entry name" value="gelsolin_S5_like"/>
    <property type="match status" value="1"/>
</dbReference>
<gene>
    <name evidence="4" type="ORF">GSOID_T00004949001</name>
</gene>
<name>E4XA90_OIKDI</name>
<dbReference type="PRINTS" id="PR00597">
    <property type="entry name" value="GELSOLIN"/>
</dbReference>
<dbReference type="InParanoid" id="E4XA90"/>
<dbReference type="GO" id="GO:0015629">
    <property type="term" value="C:actin cytoskeleton"/>
    <property type="evidence" value="ECO:0007669"/>
    <property type="project" value="TreeGrafter"/>
</dbReference>
<dbReference type="PANTHER" id="PTHR11977">
    <property type="entry name" value="VILLIN"/>
    <property type="match status" value="1"/>
</dbReference>
<dbReference type="CDD" id="cd11290">
    <property type="entry name" value="gelsolin_S1_like"/>
    <property type="match status" value="1"/>
</dbReference>
<accession>E4XA90</accession>
<dbReference type="PANTHER" id="PTHR11977:SF131">
    <property type="entry name" value="GELSOLIN-LIKE DOMAIN-CONTAINING PROTEIN"/>
    <property type="match status" value="1"/>
</dbReference>
<keyword evidence="2" id="KW-0009">Actin-binding</keyword>
<dbReference type="FunFam" id="3.40.20.10:FF:000001">
    <property type="entry name" value="Gelsolin"/>
    <property type="match status" value="1"/>
</dbReference>
<dbReference type="OrthoDB" id="6375767at2759"/>
<dbReference type="SUPFAM" id="SSF55753">
    <property type="entry name" value="Actin depolymerizing proteins"/>
    <property type="match status" value="6"/>
</dbReference>
<evidence type="ECO:0000256" key="1">
    <source>
        <dbReference type="ARBA" id="ARBA00022737"/>
    </source>
</evidence>
<sequence length="716" mass="80419">MSNILDEKFKDVKKEAGLQIWRIENMEMAVVKEVDYGVFFSGDSYIILKTIEKRAGTERRIHFWLGEESSVDERGAAAIWATHLDDWFGGEPVQYRETQNHESEKFMGLFANGVRYKKGGVAGKFKKINPNENTQKTLYQVKGKRRPRLQEVDIKWDSFNEGDVFILEYKNWLVQWNGKAANRFEKLKACQTLADMAAKTGRPKKIIVEQGRSHEALIECLGPLPDTYEPGTDDVEFEKASASKPPVLYAVNDNKKLGEGKSMKQEMLDTKAAFYVVDNLKIYTWKGKECPKELRKKILVGVDEFLSAIGFKGQPQIEGLSQGTETAPFKQLFASWKVANQTEGIGKTYVENSIATTIKELGENRIIPRCLSSKMKKPGKDNGRGEVEVFRIETGSKSGTEMAKIEREDFGQFFGGDCYIIAYCNHKARPKTEVVYFWLGANSTIDEHTAAAHHTVKLAKEKGGWQQVRVQQGKEPHHLQKIFQNFIIYRGGTSRKGGQTAKLNPTMFHCRSSIHGYTRNVEVAVTAGNLNSNDIFILVKDKNCWLWKGKGSNSAELTAAEEALDLVVDGCTIKQIEEEKESPEFWDAIGGKKEYAKLDDADAIDNAKLFVCSDASGKMQVEEIGEDFTQGDLIPEDVMILDGGAIVYVWLGKKANANERKDGPEIARRYAAGCPGRKKLSIIEDGKEPLAFIGFFQGWDDKYDASAVFESMKNAL</sequence>
<organism evidence="4">
    <name type="scientific">Oikopleura dioica</name>
    <name type="common">Tunicate</name>
    <dbReference type="NCBI Taxonomy" id="34765"/>
    <lineage>
        <taxon>Eukaryota</taxon>
        <taxon>Metazoa</taxon>
        <taxon>Chordata</taxon>
        <taxon>Tunicata</taxon>
        <taxon>Appendicularia</taxon>
        <taxon>Copelata</taxon>
        <taxon>Oikopleuridae</taxon>
        <taxon>Oikopleura</taxon>
    </lineage>
</organism>
<dbReference type="Pfam" id="PF00626">
    <property type="entry name" value="Gelsolin"/>
    <property type="match status" value="5"/>
</dbReference>
<feature type="domain" description="Gelsolin-like" evidence="3">
    <location>
        <begin position="624"/>
        <end position="692"/>
    </location>
</feature>
<evidence type="ECO:0000259" key="3">
    <source>
        <dbReference type="Pfam" id="PF00626"/>
    </source>
</evidence>
<feature type="domain" description="Gelsolin-like" evidence="3">
    <location>
        <begin position="401"/>
        <end position="479"/>
    </location>
</feature>
<keyword evidence="1" id="KW-0677">Repeat</keyword>
<dbReference type="GO" id="GO:0008154">
    <property type="term" value="P:actin polymerization or depolymerization"/>
    <property type="evidence" value="ECO:0007669"/>
    <property type="project" value="TreeGrafter"/>
</dbReference>
<reference evidence="4" key="1">
    <citation type="journal article" date="2010" name="Science">
        <title>Plasticity of animal genome architecture unmasked by rapid evolution of a pelagic tunicate.</title>
        <authorList>
            <person name="Denoeud F."/>
            <person name="Henriet S."/>
            <person name="Mungpakdee S."/>
            <person name="Aury J.M."/>
            <person name="Da Silva C."/>
            <person name="Brinkmann H."/>
            <person name="Mikhaleva J."/>
            <person name="Olsen L.C."/>
            <person name="Jubin C."/>
            <person name="Canestro C."/>
            <person name="Bouquet J.M."/>
            <person name="Danks G."/>
            <person name="Poulain J."/>
            <person name="Campsteijn C."/>
            <person name="Adamski M."/>
            <person name="Cross I."/>
            <person name="Yadetie F."/>
            <person name="Muffato M."/>
            <person name="Louis A."/>
            <person name="Butcher S."/>
            <person name="Tsagkogeorga G."/>
            <person name="Konrad A."/>
            <person name="Singh S."/>
            <person name="Jensen M.F."/>
            <person name="Cong E.H."/>
            <person name="Eikeseth-Otteraa H."/>
            <person name="Noel B."/>
            <person name="Anthouard V."/>
            <person name="Porcel B.M."/>
            <person name="Kachouri-Lafond R."/>
            <person name="Nishino A."/>
            <person name="Ugolini M."/>
            <person name="Chourrout P."/>
            <person name="Nishida H."/>
            <person name="Aasland R."/>
            <person name="Huzurbazar S."/>
            <person name="Westhof E."/>
            <person name="Delsuc F."/>
            <person name="Lehrach H."/>
            <person name="Reinhardt R."/>
            <person name="Weissenbach J."/>
            <person name="Roy S.W."/>
            <person name="Artiguenave F."/>
            <person name="Postlethwait J.H."/>
            <person name="Manak J.R."/>
            <person name="Thompson E.M."/>
            <person name="Jaillon O."/>
            <person name="Du Pasquier L."/>
            <person name="Boudinot P."/>
            <person name="Liberles D.A."/>
            <person name="Volff J.N."/>
            <person name="Philippe H."/>
            <person name="Lenhard B."/>
            <person name="Roest Crollius H."/>
            <person name="Wincker P."/>
            <person name="Chourrout D."/>
        </authorList>
    </citation>
    <scope>NUCLEOTIDE SEQUENCE [LARGE SCALE GENOMIC DNA]</scope>
</reference>
<dbReference type="InterPro" id="IPR007123">
    <property type="entry name" value="Gelsolin-like_dom"/>
</dbReference>
<evidence type="ECO:0000256" key="2">
    <source>
        <dbReference type="ARBA" id="ARBA00023203"/>
    </source>
</evidence>
<dbReference type="InterPro" id="IPR007122">
    <property type="entry name" value="Villin/Gelsolin"/>
</dbReference>
<dbReference type="GO" id="GO:0005546">
    <property type="term" value="F:phosphatidylinositol-4,5-bisphosphate binding"/>
    <property type="evidence" value="ECO:0007669"/>
    <property type="project" value="TreeGrafter"/>
</dbReference>
<keyword evidence="5" id="KW-1185">Reference proteome</keyword>
<proteinExistence type="predicted"/>
<dbReference type="GO" id="GO:0051014">
    <property type="term" value="P:actin filament severing"/>
    <property type="evidence" value="ECO:0007669"/>
    <property type="project" value="TreeGrafter"/>
</dbReference>
<dbReference type="SMART" id="SM00262">
    <property type="entry name" value="GEL"/>
    <property type="match status" value="6"/>
</dbReference>
<dbReference type="Proteomes" id="UP000001307">
    <property type="component" value="Unassembled WGS sequence"/>
</dbReference>